<keyword evidence="1" id="KW-0472">Membrane</keyword>
<feature type="transmembrane region" description="Helical" evidence="1">
    <location>
        <begin position="12"/>
        <end position="35"/>
    </location>
</feature>
<gene>
    <name evidence="2" type="ORF">LK03_04675</name>
</gene>
<dbReference type="STRING" id="157783.LK03_04675"/>
<dbReference type="OrthoDB" id="7032452at2"/>
<feature type="transmembrane region" description="Helical" evidence="1">
    <location>
        <begin position="74"/>
        <end position="94"/>
    </location>
</feature>
<organism evidence="2 3">
    <name type="scientific">Pseudomonas cremoricolorata</name>
    <dbReference type="NCBI Taxonomy" id="157783"/>
    <lineage>
        <taxon>Bacteria</taxon>
        <taxon>Pseudomonadati</taxon>
        <taxon>Pseudomonadota</taxon>
        <taxon>Gammaproteobacteria</taxon>
        <taxon>Pseudomonadales</taxon>
        <taxon>Pseudomonadaceae</taxon>
        <taxon>Pseudomonas</taxon>
    </lineage>
</organism>
<sequence>MKPQAYSRFMSRFFPTFLLGFFSAVFGLSIAVALWSDLQWRNPSDNAQYSTLLGAGLALLLSLGHFVMIRGRRWGLGVIWAVLGIGLLMGVSLLGSRMPAVLVGASLLLLLVSLLVLNSARHREMRAYLIALAIERRGS</sequence>
<protein>
    <submittedName>
        <fullName evidence="2">Uncharacterized protein</fullName>
    </submittedName>
</protein>
<keyword evidence="1" id="KW-0812">Transmembrane</keyword>
<dbReference type="RefSeq" id="WP_038411284.1">
    <property type="nucleotide sequence ID" value="NZ_CP009455.1"/>
</dbReference>
<proteinExistence type="predicted"/>
<name>A0A089WQ20_9PSED</name>
<feature type="transmembrane region" description="Helical" evidence="1">
    <location>
        <begin position="47"/>
        <end position="67"/>
    </location>
</feature>
<dbReference type="KEGG" id="psw:LK03_04675"/>
<feature type="transmembrane region" description="Helical" evidence="1">
    <location>
        <begin position="100"/>
        <end position="117"/>
    </location>
</feature>
<dbReference type="EMBL" id="CP009455">
    <property type="protein sequence ID" value="AIR88592.1"/>
    <property type="molecule type" value="Genomic_DNA"/>
</dbReference>
<evidence type="ECO:0000313" key="2">
    <source>
        <dbReference type="EMBL" id="AIR88592.1"/>
    </source>
</evidence>
<dbReference type="Proteomes" id="UP000029493">
    <property type="component" value="Chromosome"/>
</dbReference>
<keyword evidence="1" id="KW-1133">Transmembrane helix</keyword>
<evidence type="ECO:0000256" key="1">
    <source>
        <dbReference type="SAM" id="Phobius"/>
    </source>
</evidence>
<dbReference type="AlphaFoldDB" id="A0A089WQ20"/>
<keyword evidence="3" id="KW-1185">Reference proteome</keyword>
<evidence type="ECO:0000313" key="3">
    <source>
        <dbReference type="Proteomes" id="UP000029493"/>
    </source>
</evidence>
<reference evidence="2 3" key="1">
    <citation type="submission" date="2014-09" db="EMBL/GenBank/DDBJ databases">
        <authorList>
            <person name="Chan K.-G."/>
        </authorList>
    </citation>
    <scope>NUCLEOTIDE SEQUENCE [LARGE SCALE GENOMIC DNA]</scope>
    <source>
        <strain evidence="2 3">ND07</strain>
    </source>
</reference>
<accession>A0A089WQ20</accession>